<proteinExistence type="predicted"/>
<dbReference type="Pfam" id="PF00538">
    <property type="entry name" value="Linker_histone"/>
    <property type="match status" value="1"/>
</dbReference>
<dbReference type="PROSITE" id="PS51504">
    <property type="entry name" value="H15"/>
    <property type="match status" value="1"/>
</dbReference>
<keyword evidence="4" id="KW-0175">Coiled coil</keyword>
<evidence type="ECO:0000259" key="5">
    <source>
        <dbReference type="PROSITE" id="PS51504"/>
    </source>
</evidence>
<dbReference type="InterPro" id="IPR036388">
    <property type="entry name" value="WH-like_DNA-bd_sf"/>
</dbReference>
<keyword evidence="6" id="KW-1185">Reference proteome</keyword>
<dbReference type="PANTHER" id="PTHR11467:SF109">
    <property type="entry name" value="H15 DOMAIN-CONTAINING PROTEIN"/>
    <property type="match status" value="1"/>
</dbReference>
<keyword evidence="3" id="KW-0539">Nucleus</keyword>
<sequence>MRISRSNEVEIRSRLKDAILSKLAASNPSMPINPDLVHLRLLQFFPTFHTPIHPPYSSMIQQAILKLNEECGSSEEAISRFLENEYEGLPWGHASFLSHHLKKLCRNGEIVCVDNERYMLHVDDVDLGGEKEEMSHRLNISNRNEKEDQTLVQGKGREVEAIDGWSGVNGDQAEEYEDRCDVERQSVEVNNQKKACEQRIERFEEQKEGRQELIKKVQEQSQNFSGQIELVEEVDVAKGKLAELAQEQRGEKRKQPQKTKQQIKVLKDDTRPMMEEEKKYVEERQQQPKNGSGVMKSVGEQEQLRQGEMIIEQGHPQDQKIGIRAKMLVFPCDGDGKTSLRECSMHLLEEEKKVALEHMRQQQRKLHHRERNSIIVCALPAQLPPQSGTNIYQKAHKLHTDSISASLETRESGQILLQQLKPFSPQRPADLQVTTFERFNQNEQKPAKFYTRREIQNSQPKVKTSFDVSEHLEELEEKHEQQFQKPEKLLEYEIKTNEANFCGEEAAVSLSVKVQDSMNDLGPHGRELPKKRIKVYVRRNVSKCKLKESENSNILSTNSE</sequence>
<dbReference type="GeneID" id="111282083"/>
<name>A0A6P5XD15_DURZI</name>
<dbReference type="Proteomes" id="UP000515121">
    <property type="component" value="Unplaced"/>
</dbReference>
<accession>A0A6P5XD15</accession>
<dbReference type="SUPFAM" id="SSF46785">
    <property type="entry name" value="Winged helix' DNA-binding domain"/>
    <property type="match status" value="1"/>
</dbReference>
<protein>
    <submittedName>
        <fullName evidence="7">Uncharacterized protein LOC111282083</fullName>
    </submittedName>
</protein>
<dbReference type="AlphaFoldDB" id="A0A6P5XD15"/>
<evidence type="ECO:0000313" key="6">
    <source>
        <dbReference type="Proteomes" id="UP000515121"/>
    </source>
</evidence>
<comment type="subcellular location">
    <subcellularLocation>
        <location evidence="1">Nucleus</location>
    </subcellularLocation>
</comment>
<organism evidence="6 7">
    <name type="scientific">Durio zibethinus</name>
    <name type="common">Durian</name>
    <dbReference type="NCBI Taxonomy" id="66656"/>
    <lineage>
        <taxon>Eukaryota</taxon>
        <taxon>Viridiplantae</taxon>
        <taxon>Streptophyta</taxon>
        <taxon>Embryophyta</taxon>
        <taxon>Tracheophyta</taxon>
        <taxon>Spermatophyta</taxon>
        <taxon>Magnoliopsida</taxon>
        <taxon>eudicotyledons</taxon>
        <taxon>Gunneridae</taxon>
        <taxon>Pentapetalae</taxon>
        <taxon>rosids</taxon>
        <taxon>malvids</taxon>
        <taxon>Malvales</taxon>
        <taxon>Malvaceae</taxon>
        <taxon>Helicteroideae</taxon>
        <taxon>Durio</taxon>
    </lineage>
</organism>
<reference evidence="7" key="1">
    <citation type="submission" date="2025-08" db="UniProtKB">
        <authorList>
            <consortium name="RefSeq"/>
        </authorList>
    </citation>
    <scope>IDENTIFICATION</scope>
    <source>
        <tissue evidence="7">Fruit stalk</tissue>
    </source>
</reference>
<dbReference type="SMART" id="SM00526">
    <property type="entry name" value="H15"/>
    <property type="match status" value="1"/>
</dbReference>
<dbReference type="Gene3D" id="1.10.10.10">
    <property type="entry name" value="Winged helix-like DNA-binding domain superfamily/Winged helix DNA-binding domain"/>
    <property type="match status" value="1"/>
</dbReference>
<dbReference type="GO" id="GO:0031492">
    <property type="term" value="F:nucleosomal DNA binding"/>
    <property type="evidence" value="ECO:0007669"/>
    <property type="project" value="TreeGrafter"/>
</dbReference>
<dbReference type="GO" id="GO:0005730">
    <property type="term" value="C:nucleolus"/>
    <property type="evidence" value="ECO:0007669"/>
    <property type="project" value="TreeGrafter"/>
</dbReference>
<evidence type="ECO:0000256" key="3">
    <source>
        <dbReference type="ARBA" id="ARBA00023242"/>
    </source>
</evidence>
<dbReference type="GO" id="GO:0003690">
    <property type="term" value="F:double-stranded DNA binding"/>
    <property type="evidence" value="ECO:0007669"/>
    <property type="project" value="TreeGrafter"/>
</dbReference>
<evidence type="ECO:0000256" key="2">
    <source>
        <dbReference type="ARBA" id="ARBA00023125"/>
    </source>
</evidence>
<dbReference type="GO" id="GO:0030261">
    <property type="term" value="P:chromosome condensation"/>
    <property type="evidence" value="ECO:0007669"/>
    <property type="project" value="TreeGrafter"/>
</dbReference>
<dbReference type="GO" id="GO:0000786">
    <property type="term" value="C:nucleosome"/>
    <property type="evidence" value="ECO:0007669"/>
    <property type="project" value="InterPro"/>
</dbReference>
<dbReference type="KEGG" id="dzi:111282083"/>
<dbReference type="GO" id="GO:0045910">
    <property type="term" value="P:negative regulation of DNA recombination"/>
    <property type="evidence" value="ECO:0007669"/>
    <property type="project" value="TreeGrafter"/>
</dbReference>
<dbReference type="InterPro" id="IPR005818">
    <property type="entry name" value="Histone_H1/H5_H15"/>
</dbReference>
<evidence type="ECO:0000256" key="4">
    <source>
        <dbReference type="SAM" id="Coils"/>
    </source>
</evidence>
<gene>
    <name evidence="7" type="primary">LOC111282083</name>
</gene>
<dbReference type="PANTHER" id="PTHR11467">
    <property type="entry name" value="HISTONE H1"/>
    <property type="match status" value="1"/>
</dbReference>
<dbReference type="GO" id="GO:0006334">
    <property type="term" value="P:nucleosome assembly"/>
    <property type="evidence" value="ECO:0007669"/>
    <property type="project" value="InterPro"/>
</dbReference>
<evidence type="ECO:0000313" key="7">
    <source>
        <dbReference type="RefSeq" id="XP_022725746.1"/>
    </source>
</evidence>
<dbReference type="InterPro" id="IPR036390">
    <property type="entry name" value="WH_DNA-bd_sf"/>
</dbReference>
<dbReference type="OrthoDB" id="1110759at2759"/>
<dbReference type="RefSeq" id="XP_022725746.1">
    <property type="nucleotide sequence ID" value="XM_022870011.1"/>
</dbReference>
<keyword evidence="2" id="KW-0238">DNA-binding</keyword>
<feature type="domain" description="H15" evidence="5">
    <location>
        <begin position="52"/>
        <end position="122"/>
    </location>
</feature>
<feature type="coiled-coil region" evidence="4">
    <location>
        <begin position="186"/>
        <end position="223"/>
    </location>
</feature>
<evidence type="ECO:0000256" key="1">
    <source>
        <dbReference type="ARBA" id="ARBA00004123"/>
    </source>
</evidence>